<dbReference type="Proteomes" id="UP001056778">
    <property type="component" value="Chromosome 2"/>
</dbReference>
<protein>
    <submittedName>
        <fullName evidence="1">Sys1</fullName>
    </submittedName>
</protein>
<dbReference type="EMBL" id="CM043016">
    <property type="protein sequence ID" value="KAI4468301.1"/>
    <property type="molecule type" value="Genomic_DNA"/>
</dbReference>
<evidence type="ECO:0000313" key="2">
    <source>
        <dbReference type="Proteomes" id="UP001056778"/>
    </source>
</evidence>
<gene>
    <name evidence="1" type="ORF">MML48_2g00009403</name>
</gene>
<keyword evidence="2" id="KW-1185">Reference proteome</keyword>
<reference evidence="1" key="1">
    <citation type="submission" date="2022-04" db="EMBL/GenBank/DDBJ databases">
        <title>Chromosome-scale genome assembly of Holotrichia oblita Faldermann.</title>
        <authorList>
            <person name="Rongchong L."/>
        </authorList>
    </citation>
    <scope>NUCLEOTIDE SEQUENCE</scope>
    <source>
        <strain evidence="1">81SQS9</strain>
    </source>
</reference>
<sequence length="219" mass="25569">MKKLTGSFRYTQWDPWLIISQITCIQCILYTTLGWLLFILGSLVGETRNLDHIFEYHEIQVRDAGGRIVIMAFVLNALIGLPMGQSLFFLLVLVELHKKQKQNRLFVNRAFSNVIMIAFSYHIVFYLYKQLIIINSVCFRAVILWFVVERTKQCLDFSCTWYFFHLIVCWFYNGNFPTTFSWWTLNIACVSVMCVCGEFLCLKSELQAIPLSLGPKTDL</sequence>
<name>A0ACB9TNB7_HOLOL</name>
<evidence type="ECO:0000313" key="1">
    <source>
        <dbReference type="EMBL" id="KAI4468301.1"/>
    </source>
</evidence>
<comment type="caution">
    <text evidence="1">The sequence shown here is derived from an EMBL/GenBank/DDBJ whole genome shotgun (WGS) entry which is preliminary data.</text>
</comment>
<organism evidence="1 2">
    <name type="scientific">Holotrichia oblita</name>
    <name type="common">Chafer beetle</name>
    <dbReference type="NCBI Taxonomy" id="644536"/>
    <lineage>
        <taxon>Eukaryota</taxon>
        <taxon>Metazoa</taxon>
        <taxon>Ecdysozoa</taxon>
        <taxon>Arthropoda</taxon>
        <taxon>Hexapoda</taxon>
        <taxon>Insecta</taxon>
        <taxon>Pterygota</taxon>
        <taxon>Neoptera</taxon>
        <taxon>Endopterygota</taxon>
        <taxon>Coleoptera</taxon>
        <taxon>Polyphaga</taxon>
        <taxon>Scarabaeiformia</taxon>
        <taxon>Scarabaeidae</taxon>
        <taxon>Melolonthinae</taxon>
        <taxon>Holotrichia</taxon>
    </lineage>
</organism>
<accession>A0ACB9TNB7</accession>
<proteinExistence type="predicted"/>